<proteinExistence type="predicted"/>
<name>A0AAV5MC58_9ROSI</name>
<gene>
    <name evidence="1" type="ORF">SLEP1_g54369</name>
</gene>
<evidence type="ECO:0000313" key="1">
    <source>
        <dbReference type="EMBL" id="GKV47466.1"/>
    </source>
</evidence>
<organism evidence="1 2">
    <name type="scientific">Rubroshorea leprosula</name>
    <dbReference type="NCBI Taxonomy" id="152421"/>
    <lineage>
        <taxon>Eukaryota</taxon>
        <taxon>Viridiplantae</taxon>
        <taxon>Streptophyta</taxon>
        <taxon>Embryophyta</taxon>
        <taxon>Tracheophyta</taxon>
        <taxon>Spermatophyta</taxon>
        <taxon>Magnoliopsida</taxon>
        <taxon>eudicotyledons</taxon>
        <taxon>Gunneridae</taxon>
        <taxon>Pentapetalae</taxon>
        <taxon>rosids</taxon>
        <taxon>malvids</taxon>
        <taxon>Malvales</taxon>
        <taxon>Dipterocarpaceae</taxon>
        <taxon>Rubroshorea</taxon>
    </lineage>
</organism>
<accession>A0AAV5MC58</accession>
<dbReference type="Proteomes" id="UP001054252">
    <property type="component" value="Unassembled WGS sequence"/>
</dbReference>
<dbReference type="AlphaFoldDB" id="A0AAV5MC58"/>
<dbReference type="EMBL" id="BPVZ01000228">
    <property type="protein sequence ID" value="GKV47466.1"/>
    <property type="molecule type" value="Genomic_DNA"/>
</dbReference>
<evidence type="ECO:0000313" key="2">
    <source>
        <dbReference type="Proteomes" id="UP001054252"/>
    </source>
</evidence>
<sequence>METAMAPVIETVRDYDVKLFNHWDFDVGAWKLLWLPL</sequence>
<protein>
    <submittedName>
        <fullName evidence="1">Uncharacterized protein</fullName>
    </submittedName>
</protein>
<comment type="caution">
    <text evidence="1">The sequence shown here is derived from an EMBL/GenBank/DDBJ whole genome shotgun (WGS) entry which is preliminary data.</text>
</comment>
<reference evidence="1 2" key="1">
    <citation type="journal article" date="2021" name="Commun. Biol.">
        <title>The genome of Shorea leprosula (Dipterocarpaceae) highlights the ecological relevance of drought in aseasonal tropical rainforests.</title>
        <authorList>
            <person name="Ng K.K.S."/>
            <person name="Kobayashi M.J."/>
            <person name="Fawcett J.A."/>
            <person name="Hatakeyama M."/>
            <person name="Paape T."/>
            <person name="Ng C.H."/>
            <person name="Ang C.C."/>
            <person name="Tnah L.H."/>
            <person name="Lee C.T."/>
            <person name="Nishiyama T."/>
            <person name="Sese J."/>
            <person name="O'Brien M.J."/>
            <person name="Copetti D."/>
            <person name="Mohd Noor M.I."/>
            <person name="Ong R.C."/>
            <person name="Putra M."/>
            <person name="Sireger I.Z."/>
            <person name="Indrioko S."/>
            <person name="Kosugi Y."/>
            <person name="Izuno A."/>
            <person name="Isagi Y."/>
            <person name="Lee S.L."/>
            <person name="Shimizu K.K."/>
        </authorList>
    </citation>
    <scope>NUCLEOTIDE SEQUENCE [LARGE SCALE GENOMIC DNA]</scope>
    <source>
        <strain evidence="1">214</strain>
    </source>
</reference>
<keyword evidence="2" id="KW-1185">Reference proteome</keyword>